<dbReference type="EMBL" id="QNUK01000025">
    <property type="protein sequence ID" value="KAF5907046.1"/>
    <property type="molecule type" value="Genomic_DNA"/>
</dbReference>
<dbReference type="InterPro" id="IPR011009">
    <property type="entry name" value="Kinase-like_dom_sf"/>
</dbReference>
<dbReference type="SUPFAM" id="SSF56112">
    <property type="entry name" value="Protein kinase-like (PK-like)"/>
    <property type="match status" value="1"/>
</dbReference>
<dbReference type="GO" id="GO:0051082">
    <property type="term" value="F:unfolded protein binding"/>
    <property type="evidence" value="ECO:0007669"/>
    <property type="project" value="TreeGrafter"/>
</dbReference>
<dbReference type="PROSITE" id="PS50011">
    <property type="entry name" value="PROTEIN_KINASE_DOM"/>
    <property type="match status" value="1"/>
</dbReference>
<dbReference type="GO" id="GO:0005524">
    <property type="term" value="F:ATP binding"/>
    <property type="evidence" value="ECO:0007669"/>
    <property type="project" value="InterPro"/>
</dbReference>
<dbReference type="GO" id="GO:0004521">
    <property type="term" value="F:RNA endonuclease activity"/>
    <property type="evidence" value="ECO:0007669"/>
    <property type="project" value="InterPro"/>
</dbReference>
<feature type="domain" description="Protein kinase" evidence="1">
    <location>
        <begin position="37"/>
        <end position="268"/>
    </location>
</feature>
<dbReference type="OrthoDB" id="63989at2759"/>
<organism evidence="2 3">
    <name type="scientific">Clarias magur</name>
    <name type="common">Asian catfish</name>
    <name type="synonym">Macropteronotus magur</name>
    <dbReference type="NCBI Taxonomy" id="1594786"/>
    <lineage>
        <taxon>Eukaryota</taxon>
        <taxon>Metazoa</taxon>
        <taxon>Chordata</taxon>
        <taxon>Craniata</taxon>
        <taxon>Vertebrata</taxon>
        <taxon>Euteleostomi</taxon>
        <taxon>Actinopterygii</taxon>
        <taxon>Neopterygii</taxon>
        <taxon>Teleostei</taxon>
        <taxon>Ostariophysi</taxon>
        <taxon>Siluriformes</taxon>
        <taxon>Clariidae</taxon>
        <taxon>Clarias</taxon>
    </lineage>
</organism>
<dbReference type="Pfam" id="PF00069">
    <property type="entry name" value="Pkinase"/>
    <property type="match status" value="1"/>
</dbReference>
<dbReference type="InterPro" id="IPR045133">
    <property type="entry name" value="IRE1/2-like"/>
</dbReference>
<dbReference type="GO" id="GO:0036498">
    <property type="term" value="P:IRE1-mediated unfolded protein response"/>
    <property type="evidence" value="ECO:0007669"/>
    <property type="project" value="TreeGrafter"/>
</dbReference>
<dbReference type="GO" id="GO:0004674">
    <property type="term" value="F:protein serine/threonine kinase activity"/>
    <property type="evidence" value="ECO:0007669"/>
    <property type="project" value="InterPro"/>
</dbReference>
<dbReference type="GO" id="GO:0070059">
    <property type="term" value="P:intrinsic apoptotic signaling pathway in response to endoplasmic reticulum stress"/>
    <property type="evidence" value="ECO:0007669"/>
    <property type="project" value="TreeGrafter"/>
</dbReference>
<proteinExistence type="predicted"/>
<dbReference type="SMART" id="SM00220">
    <property type="entry name" value="S_TKc"/>
    <property type="match status" value="1"/>
</dbReference>
<dbReference type="InterPro" id="IPR000719">
    <property type="entry name" value="Prot_kinase_dom"/>
</dbReference>
<dbReference type="AlphaFoldDB" id="A0A8J4TZF6"/>
<evidence type="ECO:0000313" key="2">
    <source>
        <dbReference type="EMBL" id="KAF5907046.1"/>
    </source>
</evidence>
<dbReference type="PANTHER" id="PTHR13954:SF28">
    <property type="match status" value="1"/>
</dbReference>
<dbReference type="GO" id="GO:1990604">
    <property type="term" value="C:IRE1-TRAF2-ASK1 complex"/>
    <property type="evidence" value="ECO:0007669"/>
    <property type="project" value="TreeGrafter"/>
</dbReference>
<dbReference type="Gene3D" id="1.10.510.10">
    <property type="entry name" value="Transferase(Phosphotransferase) domain 1"/>
    <property type="match status" value="2"/>
</dbReference>
<keyword evidence="2" id="KW-0808">Transferase</keyword>
<keyword evidence="3" id="KW-1185">Reference proteome</keyword>
<name>A0A8J4TZF6_CLAMG</name>
<gene>
    <name evidence="2" type="ORF">DAT39_003234</name>
</gene>
<accession>A0A8J4TZF6</accession>
<keyword evidence="2" id="KW-0418">Kinase</keyword>
<evidence type="ECO:0000313" key="3">
    <source>
        <dbReference type="Proteomes" id="UP000727407"/>
    </source>
</evidence>
<protein>
    <submittedName>
        <fullName evidence="2">Serine/threonine-protein kinase ppk4-like</fullName>
    </submittedName>
</protein>
<comment type="caution">
    <text evidence="2">The sequence shown here is derived from an EMBL/GenBank/DDBJ whole genome shotgun (WGS) entry which is preliminary data.</text>
</comment>
<dbReference type="Proteomes" id="UP000727407">
    <property type="component" value="Unassembled WGS sequence"/>
</dbReference>
<sequence>MKRNWFPVSKRWKPKLEKLASIDASMIYRLGNLTIGNSSEFEIAKGSDGTRVFLGLRDDGTEVAVKRMYRSEYQDLKNEEQCLRIPQLGRDCIIQYVDFAEDDNFGYLVLQLCEYTLEEYIQEHLPEDSSQQQEVLKKIVKEVLYINGKAKLSDLGISRRLKLEETTCRTAAAGTKYWKARETLEEHSNTGYKRSSDIQVAGMLVYYILSRGHHPFGTGPRCETNILDGKYSLEHLEDETAKDLVEWMIRHEPKDRPTIEQTLYHPFFWKDAW</sequence>
<reference evidence="2" key="1">
    <citation type="submission" date="2020-07" db="EMBL/GenBank/DDBJ databases">
        <title>Clarias magur genome sequencing, assembly and annotation.</title>
        <authorList>
            <person name="Kushwaha B."/>
            <person name="Kumar R."/>
            <person name="Das P."/>
            <person name="Joshi C.G."/>
            <person name="Kumar D."/>
            <person name="Nagpure N.S."/>
            <person name="Pandey M."/>
            <person name="Agarwal S."/>
            <person name="Srivastava S."/>
            <person name="Singh M."/>
            <person name="Sahoo L."/>
            <person name="Jayasankar P."/>
            <person name="Meher P.K."/>
            <person name="Koringa P.G."/>
            <person name="Iquebal M.A."/>
            <person name="Das S.P."/>
            <person name="Bit A."/>
            <person name="Patnaik S."/>
            <person name="Patel N."/>
            <person name="Shah T.M."/>
            <person name="Hinsu A."/>
            <person name="Jena J.K."/>
        </authorList>
    </citation>
    <scope>NUCLEOTIDE SEQUENCE</scope>
    <source>
        <strain evidence="2">CIFAMagur01</strain>
        <tissue evidence="2">Testis</tissue>
    </source>
</reference>
<dbReference type="PANTHER" id="PTHR13954">
    <property type="entry name" value="IRE1-RELATED"/>
    <property type="match status" value="1"/>
</dbReference>
<evidence type="ECO:0000259" key="1">
    <source>
        <dbReference type="PROSITE" id="PS50011"/>
    </source>
</evidence>